<evidence type="ECO:0000313" key="1">
    <source>
        <dbReference type="EMBL" id="OIQ64464.1"/>
    </source>
</evidence>
<name>A0A1J5P1K0_9ZZZZ</name>
<sequence>MNADPLAADLQLALDRLGNRRREEAQQRGVTLNLVVEEVGESRGQSVATVTGKLVGGVLRPTHHLDGAQVADLDQIVLGVDVVVEGALGQVEARGDAFHRRATIALFVDQLSGGAQEHLAGAVLAAERALWHLQPGGRPAGARAAQPMEKDVQGAFGRSRIVLRVIFRQPIAGPNQLLDQQMDPGVERGAIAGHRQSVE</sequence>
<protein>
    <submittedName>
        <fullName evidence="1">Uncharacterized protein</fullName>
    </submittedName>
</protein>
<accession>A0A1J5P1K0</accession>
<comment type="caution">
    <text evidence="1">The sequence shown here is derived from an EMBL/GenBank/DDBJ whole genome shotgun (WGS) entry which is preliminary data.</text>
</comment>
<reference evidence="1" key="1">
    <citation type="submission" date="2016-10" db="EMBL/GenBank/DDBJ databases">
        <title>Sequence of Gallionella enrichment culture.</title>
        <authorList>
            <person name="Poehlein A."/>
            <person name="Muehling M."/>
            <person name="Daniel R."/>
        </authorList>
    </citation>
    <scope>NUCLEOTIDE SEQUENCE</scope>
</reference>
<organism evidence="1">
    <name type="scientific">mine drainage metagenome</name>
    <dbReference type="NCBI Taxonomy" id="410659"/>
    <lineage>
        <taxon>unclassified sequences</taxon>
        <taxon>metagenomes</taxon>
        <taxon>ecological metagenomes</taxon>
    </lineage>
</organism>
<proteinExistence type="predicted"/>
<gene>
    <name evidence="1" type="ORF">GALL_539850</name>
</gene>
<dbReference type="EMBL" id="MLJW01008092">
    <property type="protein sequence ID" value="OIQ64464.1"/>
    <property type="molecule type" value="Genomic_DNA"/>
</dbReference>
<dbReference type="AlphaFoldDB" id="A0A1J5P1K0"/>